<organism evidence="1">
    <name type="scientific">Anguilla anguilla</name>
    <name type="common">European freshwater eel</name>
    <name type="synonym">Muraena anguilla</name>
    <dbReference type="NCBI Taxonomy" id="7936"/>
    <lineage>
        <taxon>Eukaryota</taxon>
        <taxon>Metazoa</taxon>
        <taxon>Chordata</taxon>
        <taxon>Craniata</taxon>
        <taxon>Vertebrata</taxon>
        <taxon>Euteleostomi</taxon>
        <taxon>Actinopterygii</taxon>
        <taxon>Neopterygii</taxon>
        <taxon>Teleostei</taxon>
        <taxon>Anguilliformes</taxon>
        <taxon>Anguillidae</taxon>
        <taxon>Anguilla</taxon>
    </lineage>
</organism>
<reference evidence="1" key="1">
    <citation type="submission" date="2014-11" db="EMBL/GenBank/DDBJ databases">
        <authorList>
            <person name="Amaro Gonzalez C."/>
        </authorList>
    </citation>
    <scope>NUCLEOTIDE SEQUENCE</scope>
</reference>
<sequence>MFCTEYSCSPYVSVLYVQ</sequence>
<accession>A0A0E9R9X5</accession>
<reference evidence="1" key="2">
    <citation type="journal article" date="2015" name="Fish Shellfish Immunol.">
        <title>Early steps in the European eel (Anguilla anguilla)-Vibrio vulnificus interaction in the gills: Role of the RtxA13 toxin.</title>
        <authorList>
            <person name="Callol A."/>
            <person name="Pajuelo D."/>
            <person name="Ebbesson L."/>
            <person name="Teles M."/>
            <person name="MacKenzie S."/>
            <person name="Amaro C."/>
        </authorList>
    </citation>
    <scope>NUCLEOTIDE SEQUENCE</scope>
</reference>
<dbReference type="EMBL" id="GBXM01082688">
    <property type="protein sequence ID" value="JAH25889.1"/>
    <property type="molecule type" value="Transcribed_RNA"/>
</dbReference>
<dbReference type="AlphaFoldDB" id="A0A0E9R9X5"/>
<name>A0A0E9R9X5_ANGAN</name>
<evidence type="ECO:0000313" key="1">
    <source>
        <dbReference type="EMBL" id="JAH25889.1"/>
    </source>
</evidence>
<protein>
    <submittedName>
        <fullName evidence="1">Uncharacterized protein</fullName>
    </submittedName>
</protein>
<proteinExistence type="predicted"/>